<feature type="transmembrane region" description="Helical" evidence="8">
    <location>
        <begin position="204"/>
        <end position="223"/>
    </location>
</feature>
<evidence type="ECO:0000313" key="11">
    <source>
        <dbReference type="Proteomes" id="UP000886520"/>
    </source>
</evidence>
<dbReference type="EMBL" id="JABFUD020000022">
    <property type="protein sequence ID" value="KAI5062396.1"/>
    <property type="molecule type" value="Genomic_DNA"/>
</dbReference>
<dbReference type="PANTHER" id="PTHR43184:SF12">
    <property type="entry name" value="SUGAR PHOSPHATE EXCHANGER 3"/>
    <property type="match status" value="1"/>
</dbReference>
<comment type="similarity">
    <text evidence="2">Belongs to the major facilitator superfamily. Organophosphate:Pi antiporter (OPA) (TC 2.A.1.4) family.</text>
</comment>
<feature type="transmembrane region" description="Helical" evidence="8">
    <location>
        <begin position="112"/>
        <end position="129"/>
    </location>
</feature>
<feature type="transmembrane region" description="Helical" evidence="8">
    <location>
        <begin position="164"/>
        <end position="192"/>
    </location>
</feature>
<feature type="transmembrane region" description="Helical" evidence="8">
    <location>
        <begin position="378"/>
        <end position="398"/>
    </location>
</feature>
<feature type="transmembrane region" description="Helical" evidence="8">
    <location>
        <begin position="136"/>
        <end position="158"/>
    </location>
</feature>
<keyword evidence="6 8" id="KW-1133">Transmembrane helix</keyword>
<keyword evidence="7 8" id="KW-0472">Membrane</keyword>
<gene>
    <name evidence="10" type="ORF">GOP47_0022935</name>
</gene>
<feature type="transmembrane region" description="Helical" evidence="8">
    <location>
        <begin position="229"/>
        <end position="251"/>
    </location>
</feature>
<dbReference type="FunFam" id="1.20.1250.20:FF:000028">
    <property type="entry name" value="Sugar phosphate exchanger 3 isoform 1"/>
    <property type="match status" value="1"/>
</dbReference>
<dbReference type="GO" id="GO:0055062">
    <property type="term" value="P:phosphate ion homeostasis"/>
    <property type="evidence" value="ECO:0007669"/>
    <property type="project" value="TreeGrafter"/>
</dbReference>
<evidence type="ECO:0000256" key="5">
    <source>
        <dbReference type="ARBA" id="ARBA00022692"/>
    </source>
</evidence>
<evidence type="ECO:0000259" key="9">
    <source>
        <dbReference type="PROSITE" id="PS50850"/>
    </source>
</evidence>
<feature type="transmembrane region" description="Helical" evidence="8">
    <location>
        <begin position="479"/>
        <end position="501"/>
    </location>
</feature>
<dbReference type="GO" id="GO:0016020">
    <property type="term" value="C:membrane"/>
    <property type="evidence" value="ECO:0007669"/>
    <property type="project" value="UniProtKB-SubCell"/>
</dbReference>
<dbReference type="GO" id="GO:0022857">
    <property type="term" value="F:transmembrane transporter activity"/>
    <property type="evidence" value="ECO:0007669"/>
    <property type="project" value="InterPro"/>
</dbReference>
<feature type="transmembrane region" description="Helical" evidence="8">
    <location>
        <begin position="542"/>
        <end position="564"/>
    </location>
</feature>
<feature type="domain" description="Major facilitator superfamily (MFS) profile" evidence="9">
    <location>
        <begin position="34"/>
        <end position="571"/>
    </location>
</feature>
<dbReference type="PANTHER" id="PTHR43184">
    <property type="entry name" value="MAJOR FACILITATOR SUPERFAMILY TRANSPORTER 16, ISOFORM B"/>
    <property type="match status" value="1"/>
</dbReference>
<evidence type="ECO:0000313" key="10">
    <source>
        <dbReference type="EMBL" id="KAI5062396.1"/>
    </source>
</evidence>
<dbReference type="InterPro" id="IPR020846">
    <property type="entry name" value="MFS_dom"/>
</dbReference>
<comment type="subcellular location">
    <subcellularLocation>
        <location evidence="1">Membrane</location>
        <topology evidence="1">Multi-pass membrane protein</topology>
    </subcellularLocation>
</comment>
<dbReference type="AlphaFoldDB" id="A0A9D4Z7C6"/>
<accession>A0A9D4Z7C6</accession>
<organism evidence="10 11">
    <name type="scientific">Adiantum capillus-veneris</name>
    <name type="common">Maidenhair fern</name>
    <dbReference type="NCBI Taxonomy" id="13818"/>
    <lineage>
        <taxon>Eukaryota</taxon>
        <taxon>Viridiplantae</taxon>
        <taxon>Streptophyta</taxon>
        <taxon>Embryophyta</taxon>
        <taxon>Tracheophyta</taxon>
        <taxon>Polypodiopsida</taxon>
        <taxon>Polypodiidae</taxon>
        <taxon>Polypodiales</taxon>
        <taxon>Pteridineae</taxon>
        <taxon>Pteridaceae</taxon>
        <taxon>Vittarioideae</taxon>
        <taxon>Adiantum</taxon>
    </lineage>
</organism>
<keyword evidence="4" id="KW-0762">Sugar transport</keyword>
<evidence type="ECO:0000256" key="6">
    <source>
        <dbReference type="ARBA" id="ARBA00022989"/>
    </source>
</evidence>
<evidence type="ECO:0000256" key="1">
    <source>
        <dbReference type="ARBA" id="ARBA00004141"/>
    </source>
</evidence>
<dbReference type="Pfam" id="PF07690">
    <property type="entry name" value="MFS_1"/>
    <property type="match status" value="1"/>
</dbReference>
<feature type="transmembrane region" description="Helical" evidence="8">
    <location>
        <begin position="513"/>
        <end position="536"/>
    </location>
</feature>
<sequence>MSMALAPRSRPLGIRLVQHLVKSRISYETYQASVLTLTFIAYSLYHLSRKPSSIVKNTLISLSREHPFIRRPNATHLSSLTGHPSYTTTRGLKGWAPFDGDSGATLMGEIDVAFLAVYAVGTFFAGHLGDRLCLRWILAVGMVGSGLFTCLFGFAYWWNVHLLAYFFIVQMLLGLFQATGWPSVVSVVANWFGKRKRGLIMGVWNAHTSFGNICGSLIASSLLEEGWGWAFVVPGMAVMAGGMLIFLFLVVDPSIVGFPSPHTHIMKRGESSHYNEVGEDEEAQKLHNEKRVLLPFVENPKMDAKWGSYEELPTNKDGFHEGSSLEGHLNEGEKGKLVENIESDVPLLVNYYGKVESSKNCEEVHPVGFLEALAIPGVVPFSLCLFFTKLVAYTFIYWLPFYISNTEIGGEYMSDEVAGNLSTLFDVGGVLGGAAAGHMSDRLNARATTAAFFTWGAIPAMAMYRAFGGGSMCINVGLLLLSGLFVNAPYSLITTAVSVDLGTHERVKGNARALATVAAIIDGTGSLGAALGPLFTGYISEAFGWNAVFVMLTISAFVSGALLFKQVSLELKARSSTQIAPPLQTKNTTKTNMRTHV</sequence>
<dbReference type="Proteomes" id="UP000886520">
    <property type="component" value="Chromosome 22"/>
</dbReference>
<protein>
    <recommendedName>
        <fullName evidence="9">Major facilitator superfamily (MFS) profile domain-containing protein</fullName>
    </recommendedName>
</protein>
<comment type="caution">
    <text evidence="10">The sequence shown here is derived from an EMBL/GenBank/DDBJ whole genome shotgun (WGS) entry which is preliminary data.</text>
</comment>
<name>A0A9D4Z7C6_ADICA</name>
<dbReference type="Gene3D" id="1.20.1250.20">
    <property type="entry name" value="MFS general substrate transporter like domains"/>
    <property type="match status" value="2"/>
</dbReference>
<keyword evidence="5 8" id="KW-0812">Transmembrane</keyword>
<keyword evidence="3" id="KW-0813">Transport</keyword>
<evidence type="ECO:0000256" key="4">
    <source>
        <dbReference type="ARBA" id="ARBA00022597"/>
    </source>
</evidence>
<evidence type="ECO:0000256" key="8">
    <source>
        <dbReference type="SAM" id="Phobius"/>
    </source>
</evidence>
<feature type="transmembrane region" description="Helical" evidence="8">
    <location>
        <begin position="449"/>
        <end position="467"/>
    </location>
</feature>
<reference evidence="10" key="1">
    <citation type="submission" date="2021-01" db="EMBL/GenBank/DDBJ databases">
        <title>Adiantum capillus-veneris genome.</title>
        <authorList>
            <person name="Fang Y."/>
            <person name="Liao Q."/>
        </authorList>
    </citation>
    <scope>NUCLEOTIDE SEQUENCE</scope>
    <source>
        <strain evidence="10">H3</strain>
        <tissue evidence="10">Leaf</tissue>
    </source>
</reference>
<dbReference type="PROSITE" id="PS50850">
    <property type="entry name" value="MFS"/>
    <property type="match status" value="1"/>
</dbReference>
<keyword evidence="11" id="KW-1185">Reference proteome</keyword>
<proteinExistence type="inferred from homology"/>
<dbReference type="InterPro" id="IPR011701">
    <property type="entry name" value="MFS"/>
</dbReference>
<dbReference type="OrthoDB" id="3639251at2759"/>
<evidence type="ECO:0000256" key="7">
    <source>
        <dbReference type="ARBA" id="ARBA00023136"/>
    </source>
</evidence>
<dbReference type="SUPFAM" id="SSF103473">
    <property type="entry name" value="MFS general substrate transporter"/>
    <property type="match status" value="1"/>
</dbReference>
<evidence type="ECO:0000256" key="2">
    <source>
        <dbReference type="ARBA" id="ARBA00009598"/>
    </source>
</evidence>
<evidence type="ECO:0000256" key="3">
    <source>
        <dbReference type="ARBA" id="ARBA00022448"/>
    </source>
</evidence>
<dbReference type="InterPro" id="IPR036259">
    <property type="entry name" value="MFS_trans_sf"/>
</dbReference>